<dbReference type="EMBL" id="NMUH01002478">
    <property type="protein sequence ID" value="MQM00224.1"/>
    <property type="molecule type" value="Genomic_DNA"/>
</dbReference>
<evidence type="ECO:0000313" key="2">
    <source>
        <dbReference type="EMBL" id="MQM00224.1"/>
    </source>
</evidence>
<feature type="signal peptide" evidence="1">
    <location>
        <begin position="1"/>
        <end position="22"/>
    </location>
</feature>
<keyword evidence="1" id="KW-0732">Signal</keyword>
<sequence length="96" mass="10301">KGLPFPRLTSAASLLLEELCAANLDPSLSQDASPPVTGLSVFPVRPFGNTSSEILEKSFSAMCDGYARGFLLVGRLFLVPMLLLLEDLLLHCDPVP</sequence>
<feature type="chain" id="PRO_5032884630" evidence="1">
    <location>
        <begin position="23"/>
        <end position="96"/>
    </location>
</feature>
<feature type="non-terminal residue" evidence="2">
    <location>
        <position position="1"/>
    </location>
</feature>
<organism evidence="2 3">
    <name type="scientific">Colocasia esculenta</name>
    <name type="common">Wild taro</name>
    <name type="synonym">Arum esculentum</name>
    <dbReference type="NCBI Taxonomy" id="4460"/>
    <lineage>
        <taxon>Eukaryota</taxon>
        <taxon>Viridiplantae</taxon>
        <taxon>Streptophyta</taxon>
        <taxon>Embryophyta</taxon>
        <taxon>Tracheophyta</taxon>
        <taxon>Spermatophyta</taxon>
        <taxon>Magnoliopsida</taxon>
        <taxon>Liliopsida</taxon>
        <taxon>Araceae</taxon>
        <taxon>Aroideae</taxon>
        <taxon>Colocasieae</taxon>
        <taxon>Colocasia</taxon>
    </lineage>
</organism>
<keyword evidence="3" id="KW-1185">Reference proteome</keyword>
<dbReference type="Proteomes" id="UP000652761">
    <property type="component" value="Unassembled WGS sequence"/>
</dbReference>
<reference evidence="2" key="1">
    <citation type="submission" date="2017-07" db="EMBL/GenBank/DDBJ databases">
        <title>Taro Niue Genome Assembly and Annotation.</title>
        <authorList>
            <person name="Atibalentja N."/>
            <person name="Keating K."/>
            <person name="Fields C.J."/>
        </authorList>
    </citation>
    <scope>NUCLEOTIDE SEQUENCE</scope>
    <source>
        <strain evidence="2">Niue_2</strain>
        <tissue evidence="2">Leaf</tissue>
    </source>
</reference>
<protein>
    <submittedName>
        <fullName evidence="2">Uncharacterized protein</fullName>
    </submittedName>
</protein>
<proteinExistence type="predicted"/>
<evidence type="ECO:0000313" key="3">
    <source>
        <dbReference type="Proteomes" id="UP000652761"/>
    </source>
</evidence>
<gene>
    <name evidence="2" type="ORF">Taro_032966</name>
</gene>
<comment type="caution">
    <text evidence="2">The sequence shown here is derived from an EMBL/GenBank/DDBJ whole genome shotgun (WGS) entry which is preliminary data.</text>
</comment>
<evidence type="ECO:0000256" key="1">
    <source>
        <dbReference type="SAM" id="SignalP"/>
    </source>
</evidence>
<name>A0A843W7M3_COLES</name>
<dbReference type="AlphaFoldDB" id="A0A843W7M3"/>
<accession>A0A843W7M3</accession>